<name>A0ABQ3ZI72_9ACTN</name>
<protein>
    <submittedName>
        <fullName evidence="2">Uncharacterized protein</fullName>
    </submittedName>
</protein>
<evidence type="ECO:0000256" key="1">
    <source>
        <dbReference type="SAM" id="MobiDB-lite"/>
    </source>
</evidence>
<evidence type="ECO:0000313" key="3">
    <source>
        <dbReference type="Proteomes" id="UP000603200"/>
    </source>
</evidence>
<keyword evidence="3" id="KW-1185">Reference proteome</keyword>
<accession>A0ABQ3ZI72</accession>
<reference evidence="2 3" key="1">
    <citation type="submission" date="2021-01" db="EMBL/GenBank/DDBJ databases">
        <title>Whole genome shotgun sequence of Actinoplanes humidus NBRC 14915.</title>
        <authorList>
            <person name="Komaki H."/>
            <person name="Tamura T."/>
        </authorList>
    </citation>
    <scope>NUCLEOTIDE SEQUENCE [LARGE SCALE GENOMIC DNA]</scope>
    <source>
        <strain evidence="2 3">NBRC 14915</strain>
    </source>
</reference>
<proteinExistence type="predicted"/>
<dbReference type="Proteomes" id="UP000603200">
    <property type="component" value="Unassembled WGS sequence"/>
</dbReference>
<comment type="caution">
    <text evidence="2">The sequence shown here is derived from an EMBL/GenBank/DDBJ whole genome shotgun (WGS) entry which is preliminary data.</text>
</comment>
<sequence length="113" mass="12383">MQTGRRQVAQQPVSQQLGQQDTERDDEDHDRDAGHVVQVLRVMSSDQDADDRHVRGERAELRVAAVLGERPRAAVGGASVVIRPADQPERAGVYPKWISGNGWEPGTPAMCTT</sequence>
<gene>
    <name evidence="2" type="ORF">Ahu01nite_013910</name>
</gene>
<evidence type="ECO:0000313" key="2">
    <source>
        <dbReference type="EMBL" id="GIE18289.1"/>
    </source>
</evidence>
<organism evidence="2 3">
    <name type="scientific">Winogradskya humida</name>
    <dbReference type="NCBI Taxonomy" id="113566"/>
    <lineage>
        <taxon>Bacteria</taxon>
        <taxon>Bacillati</taxon>
        <taxon>Actinomycetota</taxon>
        <taxon>Actinomycetes</taxon>
        <taxon>Micromonosporales</taxon>
        <taxon>Micromonosporaceae</taxon>
        <taxon>Winogradskya</taxon>
    </lineage>
</organism>
<feature type="compositionally biased region" description="Polar residues" evidence="1">
    <location>
        <begin position="1"/>
        <end position="20"/>
    </location>
</feature>
<dbReference type="EMBL" id="BOMN01000017">
    <property type="protein sequence ID" value="GIE18289.1"/>
    <property type="molecule type" value="Genomic_DNA"/>
</dbReference>
<feature type="region of interest" description="Disordered" evidence="1">
    <location>
        <begin position="1"/>
        <end position="33"/>
    </location>
</feature>